<proteinExistence type="predicted"/>
<accession>A0A151LYP9</accession>
<dbReference type="Proteomes" id="UP000050525">
    <property type="component" value="Unassembled WGS sequence"/>
</dbReference>
<evidence type="ECO:0000313" key="1">
    <source>
        <dbReference type="EMBL" id="KYO17362.1"/>
    </source>
</evidence>
<gene>
    <name evidence="1" type="ORF">Y1Q_0014887</name>
</gene>
<dbReference type="EMBL" id="AKHW03007002">
    <property type="protein sequence ID" value="KYO17362.1"/>
    <property type="molecule type" value="Genomic_DNA"/>
</dbReference>
<evidence type="ECO:0000313" key="2">
    <source>
        <dbReference type="Proteomes" id="UP000050525"/>
    </source>
</evidence>
<comment type="caution">
    <text evidence="1">The sequence shown here is derived from an EMBL/GenBank/DDBJ whole genome shotgun (WGS) entry which is preliminary data.</text>
</comment>
<keyword evidence="2" id="KW-1185">Reference proteome</keyword>
<dbReference type="AlphaFoldDB" id="A0A151LYP9"/>
<reference evidence="1 2" key="1">
    <citation type="journal article" date="2012" name="Genome Biol.">
        <title>Sequencing three crocodilian genomes to illuminate the evolution of archosaurs and amniotes.</title>
        <authorList>
            <person name="St John J.A."/>
            <person name="Braun E.L."/>
            <person name="Isberg S.R."/>
            <person name="Miles L.G."/>
            <person name="Chong A.Y."/>
            <person name="Gongora J."/>
            <person name="Dalzell P."/>
            <person name="Moran C."/>
            <person name="Bed'hom B."/>
            <person name="Abzhanov A."/>
            <person name="Burgess S.C."/>
            <person name="Cooksey A.M."/>
            <person name="Castoe T.A."/>
            <person name="Crawford N.G."/>
            <person name="Densmore L.D."/>
            <person name="Drew J.C."/>
            <person name="Edwards S.V."/>
            <person name="Faircloth B.C."/>
            <person name="Fujita M.K."/>
            <person name="Greenwold M.J."/>
            <person name="Hoffmann F.G."/>
            <person name="Howard J.M."/>
            <person name="Iguchi T."/>
            <person name="Janes D.E."/>
            <person name="Khan S.Y."/>
            <person name="Kohno S."/>
            <person name="de Koning A.J."/>
            <person name="Lance S.L."/>
            <person name="McCarthy F.M."/>
            <person name="McCormack J.E."/>
            <person name="Merchant M.E."/>
            <person name="Peterson D.G."/>
            <person name="Pollock D.D."/>
            <person name="Pourmand N."/>
            <person name="Raney B.J."/>
            <person name="Roessler K.A."/>
            <person name="Sanford J.R."/>
            <person name="Sawyer R.H."/>
            <person name="Schmidt C.J."/>
            <person name="Triplett E.W."/>
            <person name="Tuberville T.D."/>
            <person name="Venegas-Anaya M."/>
            <person name="Howard J.T."/>
            <person name="Jarvis E.D."/>
            <person name="Guillette L.J.Jr."/>
            <person name="Glenn T.C."/>
            <person name="Green R.E."/>
            <person name="Ray D.A."/>
        </authorList>
    </citation>
    <scope>NUCLEOTIDE SEQUENCE [LARGE SCALE GENOMIC DNA]</scope>
    <source>
        <strain evidence="1">KSC_2009_1</strain>
    </source>
</reference>
<name>A0A151LYP9_ALLMI</name>
<organism evidence="1 2">
    <name type="scientific">Alligator mississippiensis</name>
    <name type="common">American alligator</name>
    <dbReference type="NCBI Taxonomy" id="8496"/>
    <lineage>
        <taxon>Eukaryota</taxon>
        <taxon>Metazoa</taxon>
        <taxon>Chordata</taxon>
        <taxon>Craniata</taxon>
        <taxon>Vertebrata</taxon>
        <taxon>Euteleostomi</taxon>
        <taxon>Archelosauria</taxon>
        <taxon>Archosauria</taxon>
        <taxon>Crocodylia</taxon>
        <taxon>Alligatoridae</taxon>
        <taxon>Alligatorinae</taxon>
        <taxon>Alligator</taxon>
    </lineage>
</organism>
<protein>
    <submittedName>
        <fullName evidence="1">Uncharacterized protein</fullName>
    </submittedName>
</protein>
<sequence length="82" mass="9781">MHPWLFYETWSMIVASKEYNRICSPEEWANTQHWNLRGRDAWPTGLYGCFALSQPQDKHHLKDPYILTGDGELQVFDFFQCQ</sequence>